<evidence type="ECO:0000313" key="15">
    <source>
        <dbReference type="Proteomes" id="UP000285060"/>
    </source>
</evidence>
<dbReference type="Pfam" id="PF12580">
    <property type="entry name" value="TPPII"/>
    <property type="match status" value="1"/>
</dbReference>
<dbReference type="Gene3D" id="2.60.40.3170">
    <property type="match status" value="1"/>
</dbReference>
<dbReference type="InterPro" id="IPR046939">
    <property type="entry name" value="TPPII_C_sf"/>
</dbReference>
<dbReference type="PRINTS" id="PR00723">
    <property type="entry name" value="SUBTILISIN"/>
</dbReference>
<keyword evidence="3" id="KW-0031">Aminopeptidase</keyword>
<keyword evidence="15" id="KW-1185">Reference proteome</keyword>
<name>A0A418B237_9STRA</name>
<dbReference type="PANTHER" id="PTHR43806:SF14">
    <property type="entry name" value="TRIPEPTIDYL-PEPTIDASE 2"/>
    <property type="match status" value="1"/>
</dbReference>
<dbReference type="Gene3D" id="3.40.50.200">
    <property type="entry name" value="Peptidase S8/S53 domain"/>
    <property type="match status" value="1"/>
</dbReference>
<dbReference type="GO" id="GO:0008240">
    <property type="term" value="F:tripeptidyl-peptidase activity"/>
    <property type="evidence" value="ECO:0007669"/>
    <property type="project" value="UniProtKB-EC"/>
</dbReference>
<evidence type="ECO:0000313" key="14">
    <source>
        <dbReference type="EMBL" id="RHY32017.1"/>
    </source>
</evidence>
<dbReference type="PROSITE" id="PS51892">
    <property type="entry name" value="SUBTILASE"/>
    <property type="match status" value="1"/>
</dbReference>
<evidence type="ECO:0000256" key="2">
    <source>
        <dbReference type="ARBA" id="ARBA00011073"/>
    </source>
</evidence>
<accession>A0A418B237</accession>
<comment type="catalytic activity">
    <reaction evidence="7">
        <text>Hydrolysis of proteins with broad specificity for peptide bonds, and a preference for a large uncharged residue in P1. Hydrolyzes peptide amides.</text>
        <dbReference type="EC" id="3.4.21.62"/>
    </reaction>
</comment>
<dbReference type="PANTHER" id="PTHR43806">
    <property type="entry name" value="PEPTIDASE S8"/>
    <property type="match status" value="1"/>
</dbReference>
<dbReference type="PROSITE" id="PS00137">
    <property type="entry name" value="SUBTILASE_HIS"/>
    <property type="match status" value="1"/>
</dbReference>
<evidence type="ECO:0000256" key="1">
    <source>
        <dbReference type="ARBA" id="ARBA00001910"/>
    </source>
</evidence>
<keyword evidence="5" id="KW-0378">Hydrolase</keyword>
<dbReference type="Pfam" id="PF21316">
    <property type="entry name" value="TPPII_GBD"/>
    <property type="match status" value="1"/>
</dbReference>
<dbReference type="SUPFAM" id="SSF52743">
    <property type="entry name" value="Subtilisin-like"/>
    <property type="match status" value="1"/>
</dbReference>
<dbReference type="InterPro" id="IPR048384">
    <property type="entry name" value="TPPII_GBD"/>
</dbReference>
<organism evidence="14 15">
    <name type="scientific">Aphanomyces invadans</name>
    <dbReference type="NCBI Taxonomy" id="157072"/>
    <lineage>
        <taxon>Eukaryota</taxon>
        <taxon>Sar</taxon>
        <taxon>Stramenopiles</taxon>
        <taxon>Oomycota</taxon>
        <taxon>Saprolegniomycetes</taxon>
        <taxon>Saprolegniales</taxon>
        <taxon>Verrucalvaceae</taxon>
        <taxon>Aphanomyces</taxon>
    </lineage>
</organism>
<evidence type="ECO:0000256" key="3">
    <source>
        <dbReference type="ARBA" id="ARBA00022438"/>
    </source>
</evidence>
<comment type="caution">
    <text evidence="8">Lacks conserved residue(s) required for the propagation of feature annotation.</text>
</comment>
<evidence type="ECO:0000259" key="10">
    <source>
        <dbReference type="Pfam" id="PF00082"/>
    </source>
</evidence>
<comment type="catalytic activity">
    <reaction evidence="1">
        <text>Release of an N-terminal tripeptide from a polypeptide.</text>
        <dbReference type="EC" id="3.4.14.10"/>
    </reaction>
</comment>
<keyword evidence="6" id="KW-0720">Serine protease</keyword>
<dbReference type="InterPro" id="IPR022398">
    <property type="entry name" value="Peptidase_S8_His-AS"/>
</dbReference>
<proteinExistence type="inferred from homology"/>
<evidence type="ECO:0000256" key="6">
    <source>
        <dbReference type="ARBA" id="ARBA00022825"/>
    </source>
</evidence>
<dbReference type="EMBL" id="QUSY01000167">
    <property type="protein sequence ID" value="RHY32017.1"/>
    <property type="molecule type" value="Genomic_DNA"/>
</dbReference>
<dbReference type="InterPro" id="IPR036852">
    <property type="entry name" value="Peptidase_S8/S53_dom_sf"/>
</dbReference>
<protein>
    <recommendedName>
        <fullName evidence="16">Tripeptidyl-peptidase II</fullName>
    </recommendedName>
</protein>
<dbReference type="GO" id="GO:0004177">
    <property type="term" value="F:aminopeptidase activity"/>
    <property type="evidence" value="ECO:0007669"/>
    <property type="project" value="UniProtKB-KW"/>
</dbReference>
<dbReference type="Pfam" id="PF00082">
    <property type="entry name" value="Peptidase_S8"/>
    <property type="match status" value="1"/>
</dbReference>
<reference evidence="14 15" key="1">
    <citation type="submission" date="2018-08" db="EMBL/GenBank/DDBJ databases">
        <title>Aphanomyces genome sequencing and annotation.</title>
        <authorList>
            <person name="Minardi D."/>
            <person name="Oidtmann B."/>
            <person name="Van Der Giezen M."/>
            <person name="Studholme D.J."/>
        </authorList>
    </citation>
    <scope>NUCLEOTIDE SEQUENCE [LARGE SCALE GENOMIC DNA]</scope>
    <source>
        <strain evidence="14 15">NJM0002</strain>
    </source>
</reference>
<dbReference type="GO" id="GO:0005829">
    <property type="term" value="C:cytosol"/>
    <property type="evidence" value="ECO:0007669"/>
    <property type="project" value="TreeGrafter"/>
</dbReference>
<dbReference type="Gene3D" id="1.25.40.710">
    <property type="match status" value="1"/>
</dbReference>
<dbReference type="VEuPathDB" id="FungiDB:H310_01086"/>
<dbReference type="InterPro" id="IPR015500">
    <property type="entry name" value="Peptidase_S8_subtilisin-rel"/>
</dbReference>
<evidence type="ECO:0008006" key="16">
    <source>
        <dbReference type="Google" id="ProtNLM"/>
    </source>
</evidence>
<dbReference type="InterPro" id="IPR022229">
    <property type="entry name" value="TPPII_Ig-like-2"/>
</dbReference>
<evidence type="ECO:0000256" key="7">
    <source>
        <dbReference type="ARBA" id="ARBA00023529"/>
    </source>
</evidence>
<feature type="domain" description="Tripeptidyl-peptidase II first Ig-like" evidence="12">
    <location>
        <begin position="466"/>
        <end position="575"/>
    </location>
</feature>
<keyword evidence="4" id="KW-0645">Protease</keyword>
<evidence type="ECO:0000256" key="9">
    <source>
        <dbReference type="SAM" id="MobiDB-lite"/>
    </source>
</evidence>
<dbReference type="InterPro" id="IPR050131">
    <property type="entry name" value="Peptidase_S8_subtilisin-like"/>
</dbReference>
<dbReference type="GO" id="GO:0004252">
    <property type="term" value="F:serine-type endopeptidase activity"/>
    <property type="evidence" value="ECO:0007669"/>
    <property type="project" value="UniProtKB-EC"/>
</dbReference>
<dbReference type="PROSITE" id="PS00138">
    <property type="entry name" value="SUBTILASE_SER"/>
    <property type="match status" value="1"/>
</dbReference>
<evidence type="ECO:0000256" key="5">
    <source>
        <dbReference type="ARBA" id="ARBA00022801"/>
    </source>
</evidence>
<evidence type="ECO:0000259" key="12">
    <source>
        <dbReference type="Pfam" id="PF21223"/>
    </source>
</evidence>
<evidence type="ECO:0000259" key="11">
    <source>
        <dbReference type="Pfam" id="PF12580"/>
    </source>
</evidence>
<dbReference type="InterPro" id="IPR046940">
    <property type="entry name" value="TPPII_Ig-like_sf"/>
</dbReference>
<gene>
    <name evidence="14" type="ORF">DYB32_002949</name>
</gene>
<evidence type="ECO:0000259" key="13">
    <source>
        <dbReference type="Pfam" id="PF21316"/>
    </source>
</evidence>
<feature type="domain" description="Peptidase S8/S53" evidence="10">
    <location>
        <begin position="167"/>
        <end position="431"/>
    </location>
</feature>
<comment type="caution">
    <text evidence="14">The sequence shown here is derived from an EMBL/GenBank/DDBJ whole genome shotgun (WGS) entry which is preliminary data.</text>
</comment>
<feature type="domain" description="Tripeptidyl-peptidase II galactose-binding" evidence="13">
    <location>
        <begin position="593"/>
        <end position="680"/>
    </location>
</feature>
<evidence type="ECO:0000256" key="4">
    <source>
        <dbReference type="ARBA" id="ARBA00022670"/>
    </source>
</evidence>
<sequence>MIPLGDVDMTTVVKAKGGKLKVSAQKVWTVNPAWNAVDDNFRVGIKRGYEFYPQPLVTRLKEAHKDDWTKFQRSAINATQCELAEWTRTHDIKALTLADVEVRKDIVARLAILEDSVKSFDDPGPVFDCVAFFDGTHWRAAVDATGTGDFSTAHAIASYRVAQEYATFSDESQLNYALNVYDDGDVLSIVCDAGSHGTHVAGIVAAYHEYDRTNNGVAPGAQIGNESAPLRFQAFVTNGRRVRILAVLEHKCDIVNMSYGEHAARPNYGRPVELIQELVEKHGVMFVASVGNDGPALGSIKSPGGLSSCILGVGAYVSPDMMAVEYSMLERHHQGTAYTWSSRGPAMDGDVGVNVFAPGGAITSVPQWTLMKKQLKNGTSMASPNCAGSVALLLSGLKANNTGANPYELRRALENTAIKVPHVESFAQGCGLIQVVPAFEYLQKYAAKDAHVPLYYDVRVTRPGTTANTRGVCLREPTEVFGAPNVEVQVKVCPVFHASAPNPDKLRLDMNIALVTSQSWIAVPPTIALFHDSRVFSALVHLDHLATGKVHFGEILGYDATDRAKGPLFRVPVTVMKPTVLVQPHKTLSPTVAPGAIFRSFFIVPAGATWVDVRVTSGKQLQTLGRNRTVVLHLMQYETHTRPSATSFHKRFQLDASDAAYSMSVRALSTIEVCVAPMWNTGSDPVLLEVDVVFRGINAITPCSSRSTWPDSRVVYQLVVTYKLTKSEDGKAVLRLPILNGRLYDAPFESQLVLVFDANKKLLAASDAVPKEVVLPKGPLIVRVQVRHEDYTLLDKLANMVLFADFTVKDIVVPVYDTPDAASLGSKPMGSLYENLNDSVPVYVGEPDKLPKGVGPGDLLSGRITFGKRGGTNWKGCVRFTRASPYACDGRSACKPDGFTLTYVVPPAEAKRKEPDVAPTTTTDDLEEDALREFILTRVNKAIGKVTFDALWENAIATYPNSIALWKNRLQHLQEIVEAATTLETLMAPWLPTMTAFYGVRQLPGHSSVKTKMDKDKATIVDTWARKARALGDLKYAVEFEKTFGLLQQWANVDDPKFLHVGLHENLEKKQFGTALQRKVVEKIDEGVPFFVPQLSKVKTSAMCIKTQTHLLFGYERLVNQGESYRKQGNATLYTDEKLLERQNLQHDRQVQAALGRFWDTFGSVRNGKSTIDELEYCDVFVKLFKALVPPQEFSVPEARIIVEKDWARDVGENCDVMAKPMFYKSLFEVADLWTVGIGVDEYTKFLTKLFERVTMTVFDQEKALWLTKFAELDMIKSSWNDEDNMSPSPKRTPGVAAIAKLKKKSHTIASFKLTPDGGSLDLTKPGTSDAPNLPDLASPDRPPRRPARPRLTPERKPPDEITTTPPTIEELKLTSSTDGPASPIASPVKATSPKKTKLAETNNQDRVAMPSIYLSPDLDIQREDDVAVKRRLRENTKLVQRLRRYGLLPCLVTDKVRYV</sequence>
<feature type="domain" description="Tripeptidyl peptidase II second Ig-like" evidence="11">
    <location>
        <begin position="699"/>
        <end position="853"/>
    </location>
</feature>
<comment type="similarity">
    <text evidence="2 8">Belongs to the peptidase S8 family.</text>
</comment>
<dbReference type="InterPro" id="IPR000209">
    <property type="entry name" value="Peptidase_S8/S53_dom"/>
</dbReference>
<evidence type="ECO:0000256" key="8">
    <source>
        <dbReference type="PROSITE-ProRule" id="PRU01240"/>
    </source>
</evidence>
<dbReference type="InterPro" id="IPR023828">
    <property type="entry name" value="Peptidase_S8_Ser-AS"/>
</dbReference>
<dbReference type="InterPro" id="IPR048383">
    <property type="entry name" value="TPPII_Ig-like-1"/>
</dbReference>
<dbReference type="Pfam" id="PF21223">
    <property type="entry name" value="TPPII_Ig-like-1"/>
    <property type="match status" value="1"/>
</dbReference>
<feature type="region of interest" description="Disordered" evidence="9">
    <location>
        <begin position="1313"/>
        <end position="1404"/>
    </location>
</feature>
<dbReference type="Proteomes" id="UP000285060">
    <property type="component" value="Unassembled WGS sequence"/>
</dbReference>
<dbReference type="GO" id="GO:0006508">
    <property type="term" value="P:proteolysis"/>
    <property type="evidence" value="ECO:0007669"/>
    <property type="project" value="UniProtKB-KW"/>
</dbReference>